<dbReference type="Gene3D" id="2.60.120.200">
    <property type="match status" value="1"/>
</dbReference>
<dbReference type="InterPro" id="IPR006558">
    <property type="entry name" value="LamG-like"/>
</dbReference>
<keyword evidence="4" id="KW-0472">Membrane</keyword>
<accession>A0A9W6V2J5</accession>
<feature type="compositionally biased region" description="Pro residues" evidence="3">
    <location>
        <begin position="27"/>
        <end position="38"/>
    </location>
</feature>
<dbReference type="GO" id="GO:0006955">
    <property type="term" value="P:immune response"/>
    <property type="evidence" value="ECO:0007669"/>
    <property type="project" value="InterPro"/>
</dbReference>
<protein>
    <recommendedName>
        <fullName evidence="5">LamG-like jellyroll fold domain-containing protein</fullName>
    </recommendedName>
</protein>
<gene>
    <name evidence="6" type="ORF">Kpho02_36120</name>
</gene>
<evidence type="ECO:0000256" key="1">
    <source>
        <dbReference type="ARBA" id="ARBA00022729"/>
    </source>
</evidence>
<reference evidence="6" key="1">
    <citation type="submission" date="2023-02" db="EMBL/GenBank/DDBJ databases">
        <title>Kitasatospora phosalacinea NBRC 14627.</title>
        <authorList>
            <person name="Ichikawa N."/>
            <person name="Sato H."/>
            <person name="Tonouchi N."/>
        </authorList>
    </citation>
    <scope>NUCLEOTIDE SEQUENCE</scope>
    <source>
        <strain evidence="6">NBRC 14627</strain>
    </source>
</reference>
<dbReference type="InterPro" id="IPR042837">
    <property type="entry name" value="PTX3"/>
</dbReference>
<keyword evidence="1" id="KW-0732">Signal</keyword>
<feature type="transmembrane region" description="Helical" evidence="4">
    <location>
        <begin position="122"/>
        <end position="143"/>
    </location>
</feature>
<feature type="compositionally biased region" description="Low complexity" evidence="3">
    <location>
        <begin position="17"/>
        <end position="26"/>
    </location>
</feature>
<comment type="caution">
    <text evidence="6">The sequence shown here is derived from an EMBL/GenBank/DDBJ whole genome shotgun (WGS) entry which is preliminary data.</text>
</comment>
<keyword evidence="4" id="KW-0812">Transmembrane</keyword>
<dbReference type="PANTHER" id="PTHR46943:SF1">
    <property type="entry name" value="PENTRAXIN-RELATED PROTEIN PTX3"/>
    <property type="match status" value="1"/>
</dbReference>
<keyword evidence="2" id="KW-1015">Disulfide bond</keyword>
<dbReference type="Proteomes" id="UP001165041">
    <property type="component" value="Unassembled WGS sequence"/>
</dbReference>
<evidence type="ECO:0000313" key="6">
    <source>
        <dbReference type="EMBL" id="GLW71313.1"/>
    </source>
</evidence>
<dbReference type="SMART" id="SM00560">
    <property type="entry name" value="LamGL"/>
    <property type="match status" value="1"/>
</dbReference>
<dbReference type="SUPFAM" id="SSF49899">
    <property type="entry name" value="Concanavalin A-like lectins/glucanases"/>
    <property type="match status" value="1"/>
</dbReference>
<dbReference type="EMBL" id="BSSA01000011">
    <property type="protein sequence ID" value="GLW71313.1"/>
    <property type="molecule type" value="Genomic_DNA"/>
</dbReference>
<proteinExistence type="predicted"/>
<evidence type="ECO:0000256" key="3">
    <source>
        <dbReference type="SAM" id="MobiDB-lite"/>
    </source>
</evidence>
<dbReference type="AlphaFoldDB" id="A0A9W6V2J5"/>
<name>A0A9W6V2J5_9ACTN</name>
<dbReference type="Pfam" id="PF13385">
    <property type="entry name" value="Laminin_G_3"/>
    <property type="match status" value="1"/>
</dbReference>
<evidence type="ECO:0000259" key="5">
    <source>
        <dbReference type="SMART" id="SM00560"/>
    </source>
</evidence>
<feature type="region of interest" description="Disordered" evidence="3">
    <location>
        <begin position="1"/>
        <end position="69"/>
    </location>
</feature>
<feature type="domain" description="LamG-like jellyroll fold" evidence="5">
    <location>
        <begin position="220"/>
        <end position="358"/>
    </location>
</feature>
<sequence length="380" mass="38936">MGTPSGQGGQPGGGQQPSGQQQDGQPPRAPDQQPPGGPAPAQGFGPPQGFPPPAPHQAQGYPPGGAPAYGYPPPAAPGGYGYPPPAAPGGYGYPPVGPVEPDWYAMAEENEQAGRRRRRIRIGIGVGCVLALAGVVTAALVLYKPGDKKPSSDEATASAPQTVAGCVSPTVGPQKSSSDLRLGPATQVGTVAGHSGLALTLRGNGDSYAEVGSVVVDTCKSFTVSAVVRNASPGEPRAALSQGSDGFFSFYLGRGAKNQWVFKIQGTAESGSAVEALSSASDSASDWTTLTGVYNAAEKSISLYVNGELAKTTPAPNGILSTNGPIEIGRARFKSRWVDAWIGSLADLQVWEQPLTAAQISQIALNRSADVDAKATWFRF</sequence>
<keyword evidence="4" id="KW-1133">Transmembrane helix</keyword>
<evidence type="ECO:0000313" key="7">
    <source>
        <dbReference type="Proteomes" id="UP001165041"/>
    </source>
</evidence>
<dbReference type="PANTHER" id="PTHR46943">
    <property type="entry name" value="PENTRAXIN-RELATED PROTEIN PTX3"/>
    <property type="match status" value="1"/>
</dbReference>
<feature type="compositionally biased region" description="Low complexity" evidence="3">
    <location>
        <begin position="56"/>
        <end position="69"/>
    </location>
</feature>
<dbReference type="InterPro" id="IPR013320">
    <property type="entry name" value="ConA-like_dom_sf"/>
</dbReference>
<evidence type="ECO:0000256" key="2">
    <source>
        <dbReference type="ARBA" id="ARBA00023157"/>
    </source>
</evidence>
<evidence type="ECO:0000256" key="4">
    <source>
        <dbReference type="SAM" id="Phobius"/>
    </source>
</evidence>
<organism evidence="6 7">
    <name type="scientific">Kitasatospora phosalacinea</name>
    <dbReference type="NCBI Taxonomy" id="2065"/>
    <lineage>
        <taxon>Bacteria</taxon>
        <taxon>Bacillati</taxon>
        <taxon>Actinomycetota</taxon>
        <taxon>Actinomycetes</taxon>
        <taxon>Kitasatosporales</taxon>
        <taxon>Streptomycetaceae</taxon>
        <taxon>Kitasatospora</taxon>
    </lineage>
</organism>
<feature type="compositionally biased region" description="Gly residues" evidence="3">
    <location>
        <begin position="1"/>
        <end position="16"/>
    </location>
</feature>